<dbReference type="PANTHER" id="PTHR37176">
    <property type="entry name" value="F10K1.23"/>
    <property type="match status" value="1"/>
</dbReference>
<protein>
    <submittedName>
        <fullName evidence="1">Uncharacterized protein</fullName>
    </submittedName>
</protein>
<dbReference type="GO" id="GO:0042138">
    <property type="term" value="P:meiotic DNA double-strand break formation"/>
    <property type="evidence" value="ECO:0007669"/>
    <property type="project" value="InterPro"/>
</dbReference>
<dbReference type="AlphaFoldDB" id="D8QWR0"/>
<evidence type="ECO:0000313" key="2">
    <source>
        <dbReference type="Proteomes" id="UP000001514"/>
    </source>
</evidence>
<evidence type="ECO:0000313" key="1">
    <source>
        <dbReference type="EMBL" id="EFJ35677.1"/>
    </source>
</evidence>
<organism evidence="2">
    <name type="scientific">Selaginella moellendorffii</name>
    <name type="common">Spikemoss</name>
    <dbReference type="NCBI Taxonomy" id="88036"/>
    <lineage>
        <taxon>Eukaryota</taxon>
        <taxon>Viridiplantae</taxon>
        <taxon>Streptophyta</taxon>
        <taxon>Embryophyta</taxon>
        <taxon>Tracheophyta</taxon>
        <taxon>Lycopodiopsida</taxon>
        <taxon>Selaginellales</taxon>
        <taxon>Selaginellaceae</taxon>
        <taxon>Selaginella</taxon>
    </lineage>
</organism>
<keyword evidence="2" id="KW-1185">Reference proteome</keyword>
<proteinExistence type="predicted"/>
<dbReference type="InParanoid" id="D8QWR0"/>
<dbReference type="EMBL" id="GL377568">
    <property type="protein sequence ID" value="EFJ35677.1"/>
    <property type="molecule type" value="Genomic_DNA"/>
</dbReference>
<dbReference type="InterPro" id="IPR044969">
    <property type="entry name" value="DFO"/>
</dbReference>
<dbReference type="HOGENOM" id="CLU_567909_0_0_1"/>
<dbReference type="STRING" id="88036.D8QWR0"/>
<name>D8QWR0_SELML</name>
<dbReference type="Gramene" id="EFJ35677">
    <property type="protein sequence ID" value="EFJ35677"/>
    <property type="gene ID" value="SELMODRAFT_438559"/>
</dbReference>
<reference evidence="1 2" key="1">
    <citation type="journal article" date="2011" name="Science">
        <title>The Selaginella genome identifies genetic changes associated with the evolution of vascular plants.</title>
        <authorList>
            <person name="Banks J.A."/>
            <person name="Nishiyama T."/>
            <person name="Hasebe M."/>
            <person name="Bowman J.L."/>
            <person name="Gribskov M."/>
            <person name="dePamphilis C."/>
            <person name="Albert V.A."/>
            <person name="Aono N."/>
            <person name="Aoyama T."/>
            <person name="Ambrose B.A."/>
            <person name="Ashton N.W."/>
            <person name="Axtell M.J."/>
            <person name="Barker E."/>
            <person name="Barker M.S."/>
            <person name="Bennetzen J.L."/>
            <person name="Bonawitz N.D."/>
            <person name="Chapple C."/>
            <person name="Cheng C."/>
            <person name="Correa L.G."/>
            <person name="Dacre M."/>
            <person name="DeBarry J."/>
            <person name="Dreyer I."/>
            <person name="Elias M."/>
            <person name="Engstrom E.M."/>
            <person name="Estelle M."/>
            <person name="Feng L."/>
            <person name="Finet C."/>
            <person name="Floyd S.K."/>
            <person name="Frommer W.B."/>
            <person name="Fujita T."/>
            <person name="Gramzow L."/>
            <person name="Gutensohn M."/>
            <person name="Harholt J."/>
            <person name="Hattori M."/>
            <person name="Heyl A."/>
            <person name="Hirai T."/>
            <person name="Hiwatashi Y."/>
            <person name="Ishikawa M."/>
            <person name="Iwata M."/>
            <person name="Karol K.G."/>
            <person name="Koehler B."/>
            <person name="Kolukisaoglu U."/>
            <person name="Kubo M."/>
            <person name="Kurata T."/>
            <person name="Lalonde S."/>
            <person name="Li K."/>
            <person name="Li Y."/>
            <person name="Litt A."/>
            <person name="Lyons E."/>
            <person name="Manning G."/>
            <person name="Maruyama T."/>
            <person name="Michael T.P."/>
            <person name="Mikami K."/>
            <person name="Miyazaki S."/>
            <person name="Morinaga S."/>
            <person name="Murata T."/>
            <person name="Mueller-Roeber B."/>
            <person name="Nelson D.R."/>
            <person name="Obara M."/>
            <person name="Oguri Y."/>
            <person name="Olmstead R.G."/>
            <person name="Onodera N."/>
            <person name="Petersen B.L."/>
            <person name="Pils B."/>
            <person name="Prigge M."/>
            <person name="Rensing S.A."/>
            <person name="Riano-Pachon D.M."/>
            <person name="Roberts A.W."/>
            <person name="Sato Y."/>
            <person name="Scheller H.V."/>
            <person name="Schulz B."/>
            <person name="Schulz C."/>
            <person name="Shakirov E.V."/>
            <person name="Shibagaki N."/>
            <person name="Shinohara N."/>
            <person name="Shippen D.E."/>
            <person name="Soerensen I."/>
            <person name="Sotooka R."/>
            <person name="Sugimoto N."/>
            <person name="Sugita M."/>
            <person name="Sumikawa N."/>
            <person name="Tanurdzic M."/>
            <person name="Theissen G."/>
            <person name="Ulvskov P."/>
            <person name="Wakazuki S."/>
            <person name="Weng J.K."/>
            <person name="Willats W.W."/>
            <person name="Wipf D."/>
            <person name="Wolf P.G."/>
            <person name="Yang L."/>
            <person name="Zimmer A.D."/>
            <person name="Zhu Q."/>
            <person name="Mitros T."/>
            <person name="Hellsten U."/>
            <person name="Loque D."/>
            <person name="Otillar R."/>
            <person name="Salamov A."/>
            <person name="Schmutz J."/>
            <person name="Shapiro H."/>
            <person name="Lindquist E."/>
            <person name="Lucas S."/>
            <person name="Rokhsar D."/>
            <person name="Grigoriev I.V."/>
        </authorList>
    </citation>
    <scope>NUCLEOTIDE SEQUENCE [LARGE SCALE GENOMIC DNA]</scope>
</reference>
<accession>D8QWR0</accession>
<sequence>MADSRRLLAMEMQRFASLVMSRRYDLAFQKLRVMLDPGLDSTVKEMLREASSACLRSAAQIPIEEKLELLDFLQCCFDLACDIEEQFVLRYETLILRETFCVEYPELVVSAEEWMDFARACSRSFFFSNAVKAYEMAMKHMTCVEDWPQAITEREFAVQAEALEVLKRKEGSKPITKTNKDQMPSGAAQYLSAIKKLNSQKLRDYGLRKLVNQAGQETRNAVPDLMPETRLLPDRDSSMKNFQMDGAGDNEPRKCCVTTARTLPGNVIACSTCPKLSPGGCAHAECVSGLQTFGSARPPARLSRDRMIATGPEKGTETEAHRIDTHRDFGLSLASTHAKRADWLVEQAEEQQSLQEAGEGSVGVGGGRRTHFPWRLQGVRLGPSTMCSFFPRVFLVVCSCHHCVFHLAGVSGGRQQGPKIARLVAPSSNAACVGHLTHRRINPANLTVRGEDFQIPSQSDENREFPSRETLQLFRVVNAQI</sequence>
<gene>
    <name evidence="1" type="ORF">SELMODRAFT_438559</name>
</gene>
<dbReference type="PANTHER" id="PTHR37176:SF1">
    <property type="entry name" value="PROTEIN DOUBLE-STRAND BREAK FORMATION"/>
    <property type="match status" value="1"/>
</dbReference>
<dbReference type="KEGG" id="smo:SELMODRAFT_438559"/>
<dbReference type="Proteomes" id="UP000001514">
    <property type="component" value="Unassembled WGS sequence"/>
</dbReference>